<evidence type="ECO:0000313" key="2">
    <source>
        <dbReference type="Proteomes" id="UP000242849"/>
    </source>
</evidence>
<keyword evidence="2" id="KW-1185">Reference proteome</keyword>
<dbReference type="EMBL" id="FNSC01000001">
    <property type="protein sequence ID" value="SEC13357.1"/>
    <property type="molecule type" value="Genomic_DNA"/>
</dbReference>
<accession>A0A1H4Q125</accession>
<dbReference type="Proteomes" id="UP000242849">
    <property type="component" value="Unassembled WGS sequence"/>
</dbReference>
<dbReference type="STRING" id="53406.SAMN05421553_0380"/>
<dbReference type="RefSeq" id="WP_090375976.1">
    <property type="nucleotide sequence ID" value="NZ_FNSC01000001.1"/>
</dbReference>
<sequence length="245" mass="27900">MPNIETNTNKKKLERIYTCSVCSTSYPTTRYSNTHYCSPSCRSKARSDKTAAKRIEKIPYSDNWLWIAQECRRAGTAEVLQDVDLEKLFEIYNRRYKCYGWDSDKKQSKFHLCHISPVSGNGSVGLLHHQNLFIGGSLPNQVQGTKYYKGAGLSIRSIKLLPKWRVAKEDSDKQVFATIQTYLGSKLTDYAKANPIRKANRFVIADRIFKLDNNTLPLSDLRKMSTSNLMQLEADLLNKSVSALS</sequence>
<gene>
    <name evidence="1" type="ORF">SAMN05421553_0380</name>
</gene>
<dbReference type="OrthoDB" id="6806125at2"/>
<proteinExistence type="predicted"/>
<dbReference type="AlphaFoldDB" id="A0A1H4Q125"/>
<evidence type="ECO:0000313" key="1">
    <source>
        <dbReference type="EMBL" id="SEC13357.1"/>
    </source>
</evidence>
<name>A0A1H4Q125_PSEAG</name>
<organism evidence="1 2">
    <name type="scientific">Pseudomonas anguilliseptica</name>
    <dbReference type="NCBI Taxonomy" id="53406"/>
    <lineage>
        <taxon>Bacteria</taxon>
        <taxon>Pseudomonadati</taxon>
        <taxon>Pseudomonadota</taxon>
        <taxon>Gammaproteobacteria</taxon>
        <taxon>Pseudomonadales</taxon>
        <taxon>Pseudomonadaceae</taxon>
        <taxon>Pseudomonas</taxon>
    </lineage>
</organism>
<protein>
    <submittedName>
        <fullName evidence="1">Uncharacterized protein</fullName>
    </submittedName>
</protein>
<reference evidence="2" key="1">
    <citation type="submission" date="2016-10" db="EMBL/GenBank/DDBJ databases">
        <authorList>
            <person name="Varghese N."/>
            <person name="Submissions S."/>
        </authorList>
    </citation>
    <scope>NUCLEOTIDE SEQUENCE [LARGE SCALE GENOMIC DNA]</scope>
    <source>
        <strain evidence="2">DSM 12111</strain>
    </source>
</reference>